<dbReference type="SUPFAM" id="SSF49785">
    <property type="entry name" value="Galactose-binding domain-like"/>
    <property type="match status" value="1"/>
</dbReference>
<dbReference type="InterPro" id="IPR036156">
    <property type="entry name" value="Beta-gal/glucu_dom_sf"/>
</dbReference>
<dbReference type="InterPro" id="IPR006102">
    <property type="entry name" value="Ig-like_GH2"/>
</dbReference>
<dbReference type="InterPro" id="IPR013783">
    <property type="entry name" value="Ig-like_fold"/>
</dbReference>
<dbReference type="PANTHER" id="PTHR10066">
    <property type="entry name" value="BETA-GLUCURONIDASE"/>
    <property type="match status" value="1"/>
</dbReference>
<dbReference type="Pfam" id="PF00703">
    <property type="entry name" value="Glyco_hydro_2"/>
    <property type="match status" value="1"/>
</dbReference>
<organism evidence="9 10">
    <name type="scientific">Pseudoxanthomonas daejeonensis</name>
    <dbReference type="NCBI Taxonomy" id="266062"/>
    <lineage>
        <taxon>Bacteria</taxon>
        <taxon>Pseudomonadati</taxon>
        <taxon>Pseudomonadota</taxon>
        <taxon>Gammaproteobacteria</taxon>
        <taxon>Lysobacterales</taxon>
        <taxon>Lysobacteraceae</taxon>
        <taxon>Pseudoxanthomonas</taxon>
    </lineage>
</organism>
<dbReference type="Gene3D" id="3.20.20.80">
    <property type="entry name" value="Glycosidases"/>
    <property type="match status" value="1"/>
</dbReference>
<dbReference type="Gene3D" id="2.60.120.260">
    <property type="entry name" value="Galactose-binding domain-like"/>
    <property type="match status" value="1"/>
</dbReference>
<proteinExistence type="inferred from homology"/>
<name>A0ABQ6ZB29_9GAMM</name>
<evidence type="ECO:0000256" key="5">
    <source>
        <dbReference type="ARBA" id="ARBA00023295"/>
    </source>
</evidence>
<dbReference type="InterPro" id="IPR008979">
    <property type="entry name" value="Galactose-bd-like_sf"/>
</dbReference>
<dbReference type="EC" id="3.2.1.31" evidence="2"/>
<feature type="domain" description="Glycoside hydrolase family 2 catalytic" evidence="7">
    <location>
        <begin position="395"/>
        <end position="690"/>
    </location>
</feature>
<dbReference type="PROSITE" id="PS00608">
    <property type="entry name" value="GLYCOSYL_HYDROL_F2_2"/>
    <property type="match status" value="1"/>
</dbReference>
<feature type="domain" description="Glycoside hydrolase family 2 immunoglobulin-like beta-sandwich" evidence="6">
    <location>
        <begin position="328"/>
        <end position="387"/>
    </location>
</feature>
<evidence type="ECO:0000256" key="1">
    <source>
        <dbReference type="ARBA" id="ARBA00007401"/>
    </source>
</evidence>
<keyword evidence="4" id="KW-0378">Hydrolase</keyword>
<keyword evidence="10" id="KW-1185">Reference proteome</keyword>
<dbReference type="InterPro" id="IPR017853">
    <property type="entry name" value="GH"/>
</dbReference>
<dbReference type="InterPro" id="IPR006101">
    <property type="entry name" value="Glyco_hydro_2"/>
</dbReference>
<accession>A0ABQ6ZB29</accession>
<dbReference type="SUPFAM" id="SSF49303">
    <property type="entry name" value="beta-Galactosidase/glucuronidase domain"/>
    <property type="match status" value="1"/>
</dbReference>
<dbReference type="EMBL" id="PDWN01000001">
    <property type="protein sequence ID" value="KAF1697309.1"/>
    <property type="molecule type" value="Genomic_DNA"/>
</dbReference>
<dbReference type="PANTHER" id="PTHR10066:SF67">
    <property type="entry name" value="BETA-GLUCURONIDASE"/>
    <property type="match status" value="1"/>
</dbReference>
<reference evidence="9 10" key="1">
    <citation type="submission" date="2017-10" db="EMBL/GenBank/DDBJ databases">
        <title>Whole genome sequencing of members of genus Pseudoxanthomonas.</title>
        <authorList>
            <person name="Kumar S."/>
            <person name="Bansal K."/>
            <person name="Kaur A."/>
            <person name="Patil P."/>
            <person name="Sharma S."/>
            <person name="Patil P.B."/>
        </authorList>
    </citation>
    <scope>NUCLEOTIDE SEQUENCE [LARGE SCALE GENOMIC DNA]</scope>
    <source>
        <strain evidence="9 10">DSM 17801</strain>
    </source>
</reference>
<dbReference type="PRINTS" id="PR00132">
    <property type="entry name" value="GLHYDRLASE2"/>
</dbReference>
<comment type="caution">
    <text evidence="9">The sequence shown here is derived from an EMBL/GenBank/DDBJ whole genome shotgun (WGS) entry which is preliminary data.</text>
</comment>
<evidence type="ECO:0000259" key="8">
    <source>
        <dbReference type="Pfam" id="PF02837"/>
    </source>
</evidence>
<protein>
    <recommendedName>
        <fullName evidence="3">Beta-glucuronidase</fullName>
        <ecNumber evidence="2">3.2.1.31</ecNumber>
    </recommendedName>
</protein>
<evidence type="ECO:0000256" key="3">
    <source>
        <dbReference type="ARBA" id="ARBA00016205"/>
    </source>
</evidence>
<dbReference type="InterPro" id="IPR006103">
    <property type="entry name" value="Glyco_hydro_2_cat"/>
</dbReference>
<evidence type="ECO:0000256" key="4">
    <source>
        <dbReference type="ARBA" id="ARBA00022801"/>
    </source>
</evidence>
<dbReference type="InterPro" id="IPR006104">
    <property type="entry name" value="Glyco_hydro_2_N"/>
</dbReference>
<dbReference type="Proteomes" id="UP000788419">
    <property type="component" value="Unassembled WGS sequence"/>
</dbReference>
<dbReference type="InterPro" id="IPR023232">
    <property type="entry name" value="Glyco_hydro_2_AS"/>
</dbReference>
<dbReference type="Pfam" id="PF02837">
    <property type="entry name" value="Glyco_hydro_2_N"/>
    <property type="match status" value="1"/>
</dbReference>
<comment type="similarity">
    <text evidence="1">Belongs to the glycosyl hydrolase 2 family.</text>
</comment>
<evidence type="ECO:0000259" key="6">
    <source>
        <dbReference type="Pfam" id="PF00703"/>
    </source>
</evidence>
<keyword evidence="5" id="KW-0326">Glycosidase</keyword>
<dbReference type="Gene3D" id="2.60.40.10">
    <property type="entry name" value="Immunoglobulins"/>
    <property type="match status" value="1"/>
</dbReference>
<evidence type="ECO:0000259" key="7">
    <source>
        <dbReference type="Pfam" id="PF02836"/>
    </source>
</evidence>
<feature type="domain" description="Glycosyl hydrolases family 2 sugar binding" evidence="8">
    <location>
        <begin position="163"/>
        <end position="297"/>
    </location>
</feature>
<evidence type="ECO:0000313" key="9">
    <source>
        <dbReference type="EMBL" id="KAF1697309.1"/>
    </source>
</evidence>
<sequence>MRSGCGGIRTEVRFDIHVMNCAALRGRAAFAGPSTRSVPKRGSPAAAIKGNRLARPYAADAMGVWVMLRPPLIADAPGKDAVRALLSATCQLLLFLGTTIGTLAAAAAEAPMQVYTRAKHSLDGEWKVIVDPYENGYYNYRYQPFDQQADPPKGAYFRDARPDSPTDLVEYDFDRAATLQVPGDWNTQDPKLYYYEGSVWYRKTFDAPARKATDRVFIEFGAVNYRADVYLNGRKLGVHEGGFTPFRFEVTDRLQARGNSLVLKVDNKRRADGVPTLNTDWWNYGGITRPVELVVVPAVFVRDYRLALASLEDREIKGRVQLDGARGGEKVGVSLPDLGVHQVVRADADGQATFRFRVPDAQLWSPEHPQLYRLEIASGADTLLDRVGLRTISTRGRQLLLNGEPLFLRGISVHEEYSADGGGRVRDAKQARQLLDWAKSLDANFVRLAHYPHSEHMARLADEMGLLVWSEIPVYWTIDWANEATYRNAEAQLEAMIGRDRNRASVIVWSLANETPVSDARNRFLSRLAARARTLDDSRLLSAAMEKHYRTDDPDVAVVEDPLAELVDLVSFNQYIGWYDGSLDKLDRVRWQIPYDKPVFVSEFGADAKSGLHGDAGAIWTEEYQEELYRRTLRMLDGIEGFAGTSPWILTDFRSPRRPLAGIQDGYNRKGVLSEKGVPKKAFFVLRDYYRGRAGSTP</sequence>
<evidence type="ECO:0000256" key="2">
    <source>
        <dbReference type="ARBA" id="ARBA00012761"/>
    </source>
</evidence>
<evidence type="ECO:0000313" key="10">
    <source>
        <dbReference type="Proteomes" id="UP000788419"/>
    </source>
</evidence>
<dbReference type="Pfam" id="PF02836">
    <property type="entry name" value="Glyco_hydro_2_C"/>
    <property type="match status" value="1"/>
</dbReference>
<dbReference type="SUPFAM" id="SSF51445">
    <property type="entry name" value="(Trans)glycosidases"/>
    <property type="match status" value="1"/>
</dbReference>
<gene>
    <name evidence="9" type="ORF">CSC65_00035</name>
</gene>